<accession>A0AAN9BB43</accession>
<evidence type="ECO:0000313" key="5">
    <source>
        <dbReference type="Proteomes" id="UP001374579"/>
    </source>
</evidence>
<sequence length="176" mass="19181">MTCVVRMAASSTNFPKEQRRKKKHQTPGHALKSSLRQAAAQKRLTVGLNNCVNKLKRNPETVMVCLMLRNPATQGKAKDQVGCNIQQTLLQAFCAESRISVMQVLENAALSRLVGQLAGKLKVEDADGCWQDGPVDCSILIIEHPEGSPSAEDLAWATACQDGHLDLRTTNNFPTG</sequence>
<dbReference type="AlphaFoldDB" id="A0AAN9BB43"/>
<dbReference type="GO" id="GO:0005737">
    <property type="term" value="C:cytoplasm"/>
    <property type="evidence" value="ECO:0007669"/>
    <property type="project" value="TreeGrafter"/>
</dbReference>
<dbReference type="InterPro" id="IPR024824">
    <property type="entry name" value="GADD45"/>
</dbReference>
<proteinExistence type="inferred from homology"/>
<organism evidence="4 5">
    <name type="scientific">Littorina saxatilis</name>
    <dbReference type="NCBI Taxonomy" id="31220"/>
    <lineage>
        <taxon>Eukaryota</taxon>
        <taxon>Metazoa</taxon>
        <taxon>Spiralia</taxon>
        <taxon>Lophotrochozoa</taxon>
        <taxon>Mollusca</taxon>
        <taxon>Gastropoda</taxon>
        <taxon>Caenogastropoda</taxon>
        <taxon>Littorinimorpha</taxon>
        <taxon>Littorinoidea</taxon>
        <taxon>Littorinidae</taxon>
        <taxon>Littorina</taxon>
    </lineage>
</organism>
<gene>
    <name evidence="4" type="ORF">V1264_023315</name>
</gene>
<dbReference type="Proteomes" id="UP001374579">
    <property type="component" value="Unassembled WGS sequence"/>
</dbReference>
<keyword evidence="5" id="KW-1185">Reference proteome</keyword>
<feature type="region of interest" description="Disordered" evidence="2">
    <location>
        <begin position="9"/>
        <end position="34"/>
    </location>
</feature>
<name>A0AAN9BB43_9CAEN</name>
<evidence type="ECO:0000256" key="1">
    <source>
        <dbReference type="ARBA" id="ARBA00007361"/>
    </source>
</evidence>
<dbReference type="InterPro" id="IPR029064">
    <property type="entry name" value="Ribosomal_eL30-like_sf"/>
</dbReference>
<dbReference type="Gene3D" id="3.30.1330.30">
    <property type="match status" value="1"/>
</dbReference>
<comment type="caution">
    <text evidence="4">The sequence shown here is derived from an EMBL/GenBank/DDBJ whole genome shotgun (WGS) entry which is preliminary data.</text>
</comment>
<dbReference type="PANTHER" id="PTHR10411:SF8">
    <property type="entry name" value="FI09246P"/>
    <property type="match status" value="1"/>
</dbReference>
<dbReference type="EMBL" id="JBAMIC010000011">
    <property type="protein sequence ID" value="KAK7100345.1"/>
    <property type="molecule type" value="Genomic_DNA"/>
</dbReference>
<comment type="similarity">
    <text evidence="1">Belongs to the GADD45 family.</text>
</comment>
<feature type="domain" description="Ribosomal protein eL8/eL30/eS12/Gadd45" evidence="3">
    <location>
        <begin position="30"/>
        <end position="117"/>
    </location>
</feature>
<evidence type="ECO:0000256" key="2">
    <source>
        <dbReference type="SAM" id="MobiDB-lite"/>
    </source>
</evidence>
<dbReference type="GO" id="GO:0005634">
    <property type="term" value="C:nucleus"/>
    <property type="evidence" value="ECO:0007669"/>
    <property type="project" value="InterPro"/>
</dbReference>
<dbReference type="PANTHER" id="PTHR10411">
    <property type="entry name" value="GROWTH ARREST AND DNA DAMAGE-INDUCIBLE PROTEIN GADD45"/>
    <property type="match status" value="1"/>
</dbReference>
<protein>
    <recommendedName>
        <fullName evidence="3">Ribosomal protein eL8/eL30/eS12/Gadd45 domain-containing protein</fullName>
    </recommendedName>
</protein>
<reference evidence="4 5" key="1">
    <citation type="submission" date="2024-02" db="EMBL/GenBank/DDBJ databases">
        <title>Chromosome-scale genome assembly of the rough periwinkle Littorina saxatilis.</title>
        <authorList>
            <person name="De Jode A."/>
            <person name="Faria R."/>
            <person name="Formenti G."/>
            <person name="Sims Y."/>
            <person name="Smith T.P."/>
            <person name="Tracey A."/>
            <person name="Wood J.M.D."/>
            <person name="Zagrodzka Z.B."/>
            <person name="Johannesson K."/>
            <person name="Butlin R.K."/>
            <person name="Leder E.H."/>
        </authorList>
    </citation>
    <scope>NUCLEOTIDE SEQUENCE [LARGE SCALE GENOMIC DNA]</scope>
    <source>
        <strain evidence="4">Snail1</strain>
        <tissue evidence="4">Muscle</tissue>
    </source>
</reference>
<evidence type="ECO:0000259" key="3">
    <source>
        <dbReference type="Pfam" id="PF01248"/>
    </source>
</evidence>
<dbReference type="Pfam" id="PF01248">
    <property type="entry name" value="Ribosomal_L7Ae"/>
    <property type="match status" value="1"/>
</dbReference>
<dbReference type="InterPro" id="IPR004038">
    <property type="entry name" value="Ribosomal_eL8/eL30/eS12/Gad45"/>
</dbReference>
<evidence type="ECO:0000313" key="4">
    <source>
        <dbReference type="EMBL" id="KAK7100345.1"/>
    </source>
</evidence>
<dbReference type="GO" id="GO:0051726">
    <property type="term" value="P:regulation of cell cycle"/>
    <property type="evidence" value="ECO:0007669"/>
    <property type="project" value="InterPro"/>
</dbReference>